<dbReference type="GO" id="GO:0015031">
    <property type="term" value="P:protein transport"/>
    <property type="evidence" value="ECO:0007669"/>
    <property type="project" value="UniProtKB-KW"/>
</dbReference>
<comment type="subcellular location">
    <subcellularLocation>
        <location evidence="2">Mitochondrion outer membrane</location>
        <topology evidence="2">Single-pass membrane protein</topology>
    </subcellularLocation>
</comment>
<dbReference type="OrthoDB" id="1056333at2759"/>
<evidence type="ECO:0000256" key="5">
    <source>
        <dbReference type="ARBA" id="ARBA00022692"/>
    </source>
</evidence>
<dbReference type="InterPro" id="IPR010547">
    <property type="entry name" value="TOM20_imprt_rcpt"/>
</dbReference>
<protein>
    <recommendedName>
        <fullName evidence="15">Mitochondrial import receptor subunit TOM20</fullName>
    </recommendedName>
</protein>
<dbReference type="GO" id="GO:0005742">
    <property type="term" value="C:mitochondrial outer membrane translocase complex"/>
    <property type="evidence" value="ECO:0007669"/>
    <property type="project" value="InterPro"/>
</dbReference>
<evidence type="ECO:0000256" key="8">
    <source>
        <dbReference type="ARBA" id="ARBA00022989"/>
    </source>
</evidence>
<sequence length="206" mass="22905">MDMQQGDLDRIFFFEHARKTAEATYAKDPLDADNLTRWGGALLELSQFQNMAESKKMIQEAISKLEEALLVNPKKHDTLWCLGNAHTSQAFMTPDQDEAKEYFDKSAIYFQQALDEDPGNDLYRKSLEVAAKAPELHKEIHAHGLAQQAMGSAGPSTSSGSKTTLKKKKSSDLKYDIFGWIILAVGIVAWVGFAKSQLPPPPPPPR</sequence>
<proteinExistence type="inferred from homology"/>
<dbReference type="Gene3D" id="1.25.40.10">
    <property type="entry name" value="Tetratricopeptide repeat domain"/>
    <property type="match status" value="1"/>
</dbReference>
<comment type="similarity">
    <text evidence="3">Belongs to the Tom20 family.</text>
</comment>
<feature type="region of interest" description="Disordered" evidence="11">
    <location>
        <begin position="146"/>
        <end position="165"/>
    </location>
</feature>
<evidence type="ECO:0000256" key="1">
    <source>
        <dbReference type="ARBA" id="ARBA00003450"/>
    </source>
</evidence>
<keyword evidence="8 12" id="KW-1133">Transmembrane helix</keyword>
<evidence type="ECO:0000256" key="4">
    <source>
        <dbReference type="ARBA" id="ARBA00022448"/>
    </source>
</evidence>
<dbReference type="EMBL" id="JRKL02001169">
    <property type="protein sequence ID" value="KAF3965580.1"/>
    <property type="molecule type" value="Genomic_DNA"/>
</dbReference>
<comment type="caution">
    <text evidence="13">The sequence shown here is derived from an EMBL/GenBank/DDBJ whole genome shotgun (WGS) entry which is preliminary data.</text>
</comment>
<dbReference type="SUPFAM" id="SSF48452">
    <property type="entry name" value="TPR-like"/>
    <property type="match status" value="1"/>
</dbReference>
<evidence type="ECO:0008006" key="15">
    <source>
        <dbReference type="Google" id="ProtNLM"/>
    </source>
</evidence>
<dbReference type="Pfam" id="PF06552">
    <property type="entry name" value="TOM20_plant"/>
    <property type="match status" value="1"/>
</dbReference>
<evidence type="ECO:0000256" key="6">
    <source>
        <dbReference type="ARBA" id="ARBA00022787"/>
    </source>
</evidence>
<accession>A0A8J4R7X8</accession>
<evidence type="ECO:0000313" key="13">
    <source>
        <dbReference type="EMBL" id="KAF3965580.1"/>
    </source>
</evidence>
<organism evidence="13 14">
    <name type="scientific">Castanea mollissima</name>
    <name type="common">Chinese chestnut</name>
    <dbReference type="NCBI Taxonomy" id="60419"/>
    <lineage>
        <taxon>Eukaryota</taxon>
        <taxon>Viridiplantae</taxon>
        <taxon>Streptophyta</taxon>
        <taxon>Embryophyta</taxon>
        <taxon>Tracheophyta</taxon>
        <taxon>Spermatophyta</taxon>
        <taxon>Magnoliopsida</taxon>
        <taxon>eudicotyledons</taxon>
        <taxon>Gunneridae</taxon>
        <taxon>Pentapetalae</taxon>
        <taxon>rosids</taxon>
        <taxon>fabids</taxon>
        <taxon>Fagales</taxon>
        <taxon>Fagaceae</taxon>
        <taxon>Castanea</taxon>
    </lineage>
</organism>
<keyword evidence="14" id="KW-1185">Reference proteome</keyword>
<keyword evidence="7" id="KW-0653">Protein transport</keyword>
<evidence type="ECO:0000256" key="7">
    <source>
        <dbReference type="ARBA" id="ARBA00022927"/>
    </source>
</evidence>
<dbReference type="PANTHER" id="PTHR32409:SF3">
    <property type="entry name" value="MITOCHONDRIAL IMPORT RECEPTOR SUBUNIT TOM20-1-RELATED"/>
    <property type="match status" value="1"/>
</dbReference>
<evidence type="ECO:0000256" key="10">
    <source>
        <dbReference type="ARBA" id="ARBA00023136"/>
    </source>
</evidence>
<reference evidence="13" key="1">
    <citation type="submission" date="2020-03" db="EMBL/GenBank/DDBJ databases">
        <title>Castanea mollissima Vanexum genome sequencing.</title>
        <authorList>
            <person name="Staton M."/>
        </authorList>
    </citation>
    <scope>NUCLEOTIDE SEQUENCE</scope>
    <source>
        <tissue evidence="13">Leaf</tissue>
    </source>
</reference>
<dbReference type="GO" id="GO:0045040">
    <property type="term" value="P:protein insertion into mitochondrial outer membrane"/>
    <property type="evidence" value="ECO:0007669"/>
    <property type="project" value="InterPro"/>
</dbReference>
<gene>
    <name evidence="13" type="ORF">CMV_010248</name>
</gene>
<dbReference type="InterPro" id="IPR011990">
    <property type="entry name" value="TPR-like_helical_dom_sf"/>
</dbReference>
<keyword evidence="5 12" id="KW-0812">Transmembrane</keyword>
<evidence type="ECO:0000256" key="9">
    <source>
        <dbReference type="ARBA" id="ARBA00023128"/>
    </source>
</evidence>
<keyword evidence="4" id="KW-0813">Transport</keyword>
<evidence type="ECO:0000256" key="12">
    <source>
        <dbReference type="SAM" id="Phobius"/>
    </source>
</evidence>
<dbReference type="Proteomes" id="UP000737018">
    <property type="component" value="Unassembled WGS sequence"/>
</dbReference>
<comment type="function">
    <text evidence="1">Central component of the receptor complex responsible for the recognition and translocation of cytosolically synthesized mitochondrial preproteins. Together with TOM22 functions as the transit peptide receptor at the surface of the mitochondrion outer membrane and facilitates the movement of preproteins into the translocation pore.</text>
</comment>
<evidence type="ECO:0000256" key="11">
    <source>
        <dbReference type="SAM" id="MobiDB-lite"/>
    </source>
</evidence>
<name>A0A8J4R7X8_9ROSI</name>
<keyword evidence="6" id="KW-1000">Mitochondrion outer membrane</keyword>
<keyword evidence="10 12" id="KW-0472">Membrane</keyword>
<evidence type="ECO:0000313" key="14">
    <source>
        <dbReference type="Proteomes" id="UP000737018"/>
    </source>
</evidence>
<evidence type="ECO:0000256" key="3">
    <source>
        <dbReference type="ARBA" id="ARBA00005792"/>
    </source>
</evidence>
<feature type="transmembrane region" description="Helical" evidence="12">
    <location>
        <begin position="175"/>
        <end position="193"/>
    </location>
</feature>
<dbReference type="PANTHER" id="PTHR32409">
    <property type="entry name" value="MITOCHONDRIAL IMPORT RECEPTOR SUBUNIT TOM20-1-RELATED"/>
    <property type="match status" value="1"/>
</dbReference>
<dbReference type="AlphaFoldDB" id="A0A8J4R7X8"/>
<keyword evidence="9" id="KW-0496">Mitochondrion</keyword>
<evidence type="ECO:0000256" key="2">
    <source>
        <dbReference type="ARBA" id="ARBA00004572"/>
    </source>
</evidence>